<organism evidence="1 2">
    <name type="scientific">Diatraea saccharalis</name>
    <name type="common">sugarcane borer</name>
    <dbReference type="NCBI Taxonomy" id="40085"/>
    <lineage>
        <taxon>Eukaryota</taxon>
        <taxon>Metazoa</taxon>
        <taxon>Ecdysozoa</taxon>
        <taxon>Arthropoda</taxon>
        <taxon>Hexapoda</taxon>
        <taxon>Insecta</taxon>
        <taxon>Pterygota</taxon>
        <taxon>Neoptera</taxon>
        <taxon>Endopterygota</taxon>
        <taxon>Lepidoptera</taxon>
        <taxon>Glossata</taxon>
        <taxon>Ditrysia</taxon>
        <taxon>Pyraloidea</taxon>
        <taxon>Crambidae</taxon>
        <taxon>Crambinae</taxon>
        <taxon>Diatraea</taxon>
    </lineage>
</organism>
<evidence type="ECO:0000313" key="2">
    <source>
        <dbReference type="Proteomes" id="UP001153714"/>
    </source>
</evidence>
<accession>A0A9N9WHH1</accession>
<keyword evidence="2" id="KW-1185">Reference proteome</keyword>
<dbReference type="OrthoDB" id="7414876at2759"/>
<gene>
    <name evidence="1" type="ORF">DIATSA_LOCUS10645</name>
</gene>
<proteinExistence type="predicted"/>
<name>A0A9N9WHH1_9NEOP</name>
<reference evidence="1" key="1">
    <citation type="submission" date="2021-12" db="EMBL/GenBank/DDBJ databases">
        <authorList>
            <person name="King R."/>
        </authorList>
    </citation>
    <scope>NUCLEOTIDE SEQUENCE</scope>
</reference>
<dbReference type="EMBL" id="OU893336">
    <property type="protein sequence ID" value="CAG9793183.1"/>
    <property type="molecule type" value="Genomic_DNA"/>
</dbReference>
<dbReference type="AlphaFoldDB" id="A0A9N9WHH1"/>
<reference evidence="1" key="2">
    <citation type="submission" date="2022-10" db="EMBL/GenBank/DDBJ databases">
        <authorList>
            <consortium name="ENA_rothamsted_submissions"/>
            <consortium name="culmorum"/>
            <person name="King R."/>
        </authorList>
    </citation>
    <scope>NUCLEOTIDE SEQUENCE</scope>
</reference>
<protein>
    <submittedName>
        <fullName evidence="1">Uncharacterized protein</fullName>
    </submittedName>
</protein>
<dbReference type="Proteomes" id="UP001153714">
    <property type="component" value="Chromosome 5"/>
</dbReference>
<sequence>MDHENLVRRIDDSEKTTMSRFDDISNMKDLLCSLQAELNLQQQRDRCQNIKNSGIPEKKNEDIRTIILSIAVFVNVQITSQDIEYMTRVQPRTKVPCRPRLIVARLRSRLLRDAIISGTRSKNGLTTKDINIAGD</sequence>
<evidence type="ECO:0000313" key="1">
    <source>
        <dbReference type="EMBL" id="CAG9793183.1"/>
    </source>
</evidence>